<feature type="non-terminal residue" evidence="1">
    <location>
        <position position="1"/>
    </location>
</feature>
<reference evidence="1 2" key="1">
    <citation type="journal article" date="2018" name="PLoS ONE">
        <title>The draft genome of Kipferlia bialata reveals reductive genome evolution in fornicate parasites.</title>
        <authorList>
            <person name="Tanifuji G."/>
            <person name="Takabayashi S."/>
            <person name="Kume K."/>
            <person name="Takagi M."/>
            <person name="Nakayama T."/>
            <person name="Kamikawa R."/>
            <person name="Inagaki Y."/>
            <person name="Hashimoto T."/>
        </authorList>
    </citation>
    <scope>NUCLEOTIDE SEQUENCE [LARGE SCALE GENOMIC DNA]</scope>
    <source>
        <strain evidence="1">NY0173</strain>
    </source>
</reference>
<accession>A0A9K3GMA4</accession>
<proteinExistence type="predicted"/>
<dbReference type="EMBL" id="BDIP01004631">
    <property type="protein sequence ID" value="GIQ89039.1"/>
    <property type="molecule type" value="Genomic_DNA"/>
</dbReference>
<organism evidence="1 2">
    <name type="scientific">Kipferlia bialata</name>
    <dbReference type="NCBI Taxonomy" id="797122"/>
    <lineage>
        <taxon>Eukaryota</taxon>
        <taxon>Metamonada</taxon>
        <taxon>Carpediemonas-like organisms</taxon>
        <taxon>Kipferlia</taxon>
    </lineage>
</organism>
<name>A0A9K3GMA4_9EUKA</name>
<comment type="caution">
    <text evidence="1">The sequence shown here is derived from an EMBL/GenBank/DDBJ whole genome shotgun (WGS) entry which is preliminary data.</text>
</comment>
<evidence type="ECO:0000313" key="2">
    <source>
        <dbReference type="Proteomes" id="UP000265618"/>
    </source>
</evidence>
<sequence>QSLCPVTMSGLYHWFSHCTSWPSITKSGGHSLTAVCIGQNTVMAVYFTSNRGRGRERLPPQLVWSIVTLSEENIPQTETVTGPTIPGTVESVYLERVGGYVVAYTCHADVPNSTWHMHTYCIDTGEWEELFYEDGCIPEPRVRPLVFQVGQSLILTGGYGVSDLRRYKDTWEWSQDTRLWTQVDDCPHTLDRFSCGAGTDGVYHTFGTDTPHHSQYHPVNSGAIGNATVSRWSTEPDPTDIATRCLGTVQPADFDQFDDEEIYQATAISLSNTHQLHVVQTGFDDCCEVGVPTCWIRDCISLDTVRVASVPGLVDVTHDDQYTNDISGMAMLMINQDTLLVMSPRVTLVVEVCHDVLSPEF</sequence>
<evidence type="ECO:0000313" key="1">
    <source>
        <dbReference type="EMBL" id="GIQ89039.1"/>
    </source>
</evidence>
<dbReference type="Gene3D" id="2.120.10.80">
    <property type="entry name" value="Kelch-type beta propeller"/>
    <property type="match status" value="1"/>
</dbReference>
<dbReference type="AlphaFoldDB" id="A0A9K3GMA4"/>
<dbReference type="InterPro" id="IPR015915">
    <property type="entry name" value="Kelch-typ_b-propeller"/>
</dbReference>
<dbReference type="Proteomes" id="UP000265618">
    <property type="component" value="Unassembled WGS sequence"/>
</dbReference>
<gene>
    <name evidence="1" type="ORF">KIPB_011418</name>
</gene>
<keyword evidence="2" id="KW-1185">Reference proteome</keyword>
<protein>
    <submittedName>
        <fullName evidence="1">Uncharacterized protein</fullName>
    </submittedName>
</protein>
<dbReference type="SUPFAM" id="SSF117281">
    <property type="entry name" value="Kelch motif"/>
    <property type="match status" value="1"/>
</dbReference>